<keyword evidence="2" id="KW-1185">Reference proteome</keyword>
<name>A0A1L9UVC0_ASPBC</name>
<reference evidence="2" key="1">
    <citation type="journal article" date="2017" name="Genome Biol.">
        <title>Comparative genomics reveals high biological diversity and specific adaptations in the industrially and medically important fungal genus Aspergillus.</title>
        <authorList>
            <person name="de Vries R.P."/>
            <person name="Riley R."/>
            <person name="Wiebenga A."/>
            <person name="Aguilar-Osorio G."/>
            <person name="Amillis S."/>
            <person name="Uchima C.A."/>
            <person name="Anderluh G."/>
            <person name="Asadollahi M."/>
            <person name="Askin M."/>
            <person name="Barry K."/>
            <person name="Battaglia E."/>
            <person name="Bayram O."/>
            <person name="Benocci T."/>
            <person name="Braus-Stromeyer S.A."/>
            <person name="Caldana C."/>
            <person name="Canovas D."/>
            <person name="Cerqueira G.C."/>
            <person name="Chen F."/>
            <person name="Chen W."/>
            <person name="Choi C."/>
            <person name="Clum A."/>
            <person name="Dos Santos R.A."/>
            <person name="Damasio A.R."/>
            <person name="Diallinas G."/>
            <person name="Emri T."/>
            <person name="Fekete E."/>
            <person name="Flipphi M."/>
            <person name="Freyberg S."/>
            <person name="Gallo A."/>
            <person name="Gournas C."/>
            <person name="Habgood R."/>
            <person name="Hainaut M."/>
            <person name="Harispe M.L."/>
            <person name="Henrissat B."/>
            <person name="Hilden K.S."/>
            <person name="Hope R."/>
            <person name="Hossain A."/>
            <person name="Karabika E."/>
            <person name="Karaffa L."/>
            <person name="Karanyi Z."/>
            <person name="Krasevec N."/>
            <person name="Kuo A."/>
            <person name="Kusch H."/>
            <person name="LaButti K."/>
            <person name="Lagendijk E.L."/>
            <person name="Lapidus A."/>
            <person name="Levasseur A."/>
            <person name="Lindquist E."/>
            <person name="Lipzen A."/>
            <person name="Logrieco A.F."/>
            <person name="MacCabe A."/>
            <person name="Maekelae M.R."/>
            <person name="Malavazi I."/>
            <person name="Melin P."/>
            <person name="Meyer V."/>
            <person name="Mielnichuk N."/>
            <person name="Miskei M."/>
            <person name="Molnar A.P."/>
            <person name="Mule G."/>
            <person name="Ngan C.Y."/>
            <person name="Orejas M."/>
            <person name="Orosz E."/>
            <person name="Ouedraogo J.P."/>
            <person name="Overkamp K.M."/>
            <person name="Park H.-S."/>
            <person name="Perrone G."/>
            <person name="Piumi F."/>
            <person name="Punt P.J."/>
            <person name="Ram A.F."/>
            <person name="Ramon A."/>
            <person name="Rauscher S."/>
            <person name="Record E."/>
            <person name="Riano-Pachon D.M."/>
            <person name="Robert V."/>
            <person name="Roehrig J."/>
            <person name="Ruller R."/>
            <person name="Salamov A."/>
            <person name="Salih N.S."/>
            <person name="Samson R.A."/>
            <person name="Sandor E."/>
            <person name="Sanguinetti M."/>
            <person name="Schuetze T."/>
            <person name="Sepcic K."/>
            <person name="Shelest E."/>
            <person name="Sherlock G."/>
            <person name="Sophianopoulou V."/>
            <person name="Squina F.M."/>
            <person name="Sun H."/>
            <person name="Susca A."/>
            <person name="Todd R.B."/>
            <person name="Tsang A."/>
            <person name="Unkles S.E."/>
            <person name="van de Wiele N."/>
            <person name="van Rossen-Uffink D."/>
            <person name="Oliveira J.V."/>
            <person name="Vesth T.C."/>
            <person name="Visser J."/>
            <person name="Yu J.-H."/>
            <person name="Zhou M."/>
            <person name="Andersen M.R."/>
            <person name="Archer D.B."/>
            <person name="Baker S.E."/>
            <person name="Benoit I."/>
            <person name="Brakhage A.A."/>
            <person name="Braus G.H."/>
            <person name="Fischer R."/>
            <person name="Frisvad J.C."/>
            <person name="Goldman G.H."/>
            <person name="Houbraken J."/>
            <person name="Oakley B."/>
            <person name="Pocsi I."/>
            <person name="Scazzocchio C."/>
            <person name="Seiboth B."/>
            <person name="vanKuyk P.A."/>
            <person name="Wortman J."/>
            <person name="Dyer P.S."/>
            <person name="Grigoriev I.V."/>
        </authorList>
    </citation>
    <scope>NUCLEOTIDE SEQUENCE [LARGE SCALE GENOMIC DNA]</scope>
    <source>
        <strain evidence="2">CBS 101740 / IMI 381727 / IBT 21946</strain>
    </source>
</reference>
<dbReference type="EMBL" id="KV878680">
    <property type="protein sequence ID" value="OJJ75621.1"/>
    <property type="molecule type" value="Genomic_DNA"/>
</dbReference>
<gene>
    <name evidence="1" type="ORF">ASPBRDRAFT_37915</name>
</gene>
<evidence type="ECO:0000313" key="1">
    <source>
        <dbReference type="EMBL" id="OJJ75621.1"/>
    </source>
</evidence>
<dbReference type="GeneID" id="93576318"/>
<dbReference type="AlphaFoldDB" id="A0A1L9UVC0"/>
<dbReference type="OrthoDB" id="10338386at2759"/>
<dbReference type="Proteomes" id="UP000184499">
    <property type="component" value="Unassembled WGS sequence"/>
</dbReference>
<evidence type="ECO:0000313" key="2">
    <source>
        <dbReference type="Proteomes" id="UP000184499"/>
    </source>
</evidence>
<dbReference type="RefSeq" id="XP_067482868.1">
    <property type="nucleotide sequence ID" value="XM_067623830.1"/>
</dbReference>
<dbReference type="VEuPathDB" id="FungiDB:ASPBRDRAFT_37915"/>
<accession>A0A1L9UVC0</accession>
<sequence length="61" mass="7091">MAPHERKSDETQSGLDAWDWRAVNKEGGEHTHLPLPSPSSHARRMGWKWWTIDSRLALVRD</sequence>
<protein>
    <submittedName>
        <fullName evidence="1">Uncharacterized protein</fullName>
    </submittedName>
</protein>
<proteinExistence type="predicted"/>
<organism evidence="1 2">
    <name type="scientific">Aspergillus brasiliensis (strain CBS 101740 / IMI 381727 / IBT 21946)</name>
    <dbReference type="NCBI Taxonomy" id="767769"/>
    <lineage>
        <taxon>Eukaryota</taxon>
        <taxon>Fungi</taxon>
        <taxon>Dikarya</taxon>
        <taxon>Ascomycota</taxon>
        <taxon>Pezizomycotina</taxon>
        <taxon>Eurotiomycetes</taxon>
        <taxon>Eurotiomycetidae</taxon>
        <taxon>Eurotiales</taxon>
        <taxon>Aspergillaceae</taxon>
        <taxon>Aspergillus</taxon>
        <taxon>Aspergillus subgen. Circumdati</taxon>
    </lineage>
</organism>